<gene>
    <name evidence="21" type="ORF">AXG93_868s1580</name>
</gene>
<dbReference type="SUPFAM" id="SSF48113">
    <property type="entry name" value="Heme-dependent peroxidases"/>
    <property type="match status" value="1"/>
</dbReference>
<dbReference type="GO" id="GO:0046872">
    <property type="term" value="F:metal ion binding"/>
    <property type="evidence" value="ECO:0007669"/>
    <property type="project" value="UniProtKB-UniRule"/>
</dbReference>
<keyword evidence="19" id="KW-0376">Hydrogen peroxide</keyword>
<dbReference type="EMBL" id="LVLJ01003476">
    <property type="protein sequence ID" value="OAE21319.1"/>
    <property type="molecule type" value="Genomic_DNA"/>
</dbReference>
<feature type="binding site" evidence="16">
    <location>
        <position position="89"/>
    </location>
    <ligand>
        <name>Ca(2+)</name>
        <dbReference type="ChEBI" id="CHEBI:29108"/>
        <label>1</label>
    </ligand>
</feature>
<feature type="active site" description="Proton acceptor" evidence="14">
    <location>
        <position position="67"/>
    </location>
</feature>
<evidence type="ECO:0000313" key="22">
    <source>
        <dbReference type="Proteomes" id="UP000077202"/>
    </source>
</evidence>
<accession>A0A176VK38</accession>
<feature type="disulfide bond" evidence="18">
    <location>
        <begin position="36"/>
        <end position="116"/>
    </location>
</feature>
<feature type="binding site" evidence="16">
    <location>
        <position position="245"/>
    </location>
    <ligand>
        <name>Ca(2+)</name>
        <dbReference type="ChEBI" id="CHEBI:29108"/>
        <label>2</label>
    </ligand>
</feature>
<evidence type="ECO:0000256" key="8">
    <source>
        <dbReference type="ARBA" id="ARBA00022729"/>
    </source>
</evidence>
<feature type="binding site" evidence="16">
    <location>
        <position position="68"/>
    </location>
    <ligand>
        <name>Ca(2+)</name>
        <dbReference type="ChEBI" id="CHEBI:29108"/>
        <label>1</label>
    </ligand>
</feature>
<comment type="function">
    <text evidence="2">Removal of H(2)O(2), oxidation of toxic reductants, biosynthesis and degradation of lignin, suberization, auxin catabolism, response to environmental stresses such as wounding, pathogen attack and oxidative stress. These functions might be dependent on each isozyme/isoform in each plant tissue.</text>
</comment>
<keyword evidence="5 19" id="KW-0575">Peroxidase</keyword>
<dbReference type="InterPro" id="IPR002016">
    <property type="entry name" value="Haem_peroxidase"/>
</dbReference>
<feature type="disulfide bond" evidence="18">
    <location>
        <begin position="200"/>
        <end position="233"/>
    </location>
</feature>
<evidence type="ECO:0000256" key="16">
    <source>
        <dbReference type="PIRSR" id="PIRSR600823-3"/>
    </source>
</evidence>
<comment type="cofactor">
    <cofactor evidence="16 19">
        <name>Ca(2+)</name>
        <dbReference type="ChEBI" id="CHEBI:29108"/>
    </cofactor>
    <text evidence="16 19">Binds 2 calcium ions per subunit.</text>
</comment>
<dbReference type="InterPro" id="IPR000823">
    <property type="entry name" value="Peroxidase_pln"/>
</dbReference>
<comment type="similarity">
    <text evidence="19">Belongs to the peroxidase family. Classical plant (class III) peroxidase subfamily.</text>
</comment>
<dbReference type="GO" id="GO:0006979">
    <property type="term" value="P:response to oxidative stress"/>
    <property type="evidence" value="ECO:0007669"/>
    <property type="project" value="UniProtKB-UniRule"/>
</dbReference>
<feature type="binding site" evidence="16">
    <location>
        <position position="252"/>
    </location>
    <ligand>
        <name>Ca(2+)</name>
        <dbReference type="ChEBI" id="CHEBI:29108"/>
        <label>2</label>
    </ligand>
</feature>
<dbReference type="PANTHER" id="PTHR31235">
    <property type="entry name" value="PEROXIDASE 25-RELATED"/>
    <property type="match status" value="1"/>
</dbReference>
<feature type="signal peptide" evidence="19">
    <location>
        <begin position="1"/>
        <end position="25"/>
    </location>
</feature>
<feature type="binding site" evidence="16">
    <location>
        <position position="71"/>
    </location>
    <ligand>
        <name>Ca(2+)</name>
        <dbReference type="ChEBI" id="CHEBI:29108"/>
        <label>1</label>
    </ligand>
</feature>
<evidence type="ECO:0000256" key="17">
    <source>
        <dbReference type="PIRSR" id="PIRSR600823-4"/>
    </source>
</evidence>
<evidence type="ECO:0000256" key="18">
    <source>
        <dbReference type="PIRSR" id="PIRSR600823-5"/>
    </source>
</evidence>
<dbReference type="EC" id="1.11.1.7" evidence="19"/>
<feature type="binding site" evidence="16">
    <location>
        <position position="77"/>
    </location>
    <ligand>
        <name>Ca(2+)</name>
        <dbReference type="ChEBI" id="CHEBI:29108"/>
        <label>1</label>
    </ligand>
</feature>
<comment type="caution">
    <text evidence="21">The sequence shown here is derived from an EMBL/GenBank/DDBJ whole genome shotgun (WGS) entry which is preliminary data.</text>
</comment>
<evidence type="ECO:0000256" key="4">
    <source>
        <dbReference type="ARBA" id="ARBA00022525"/>
    </source>
</evidence>
<dbReference type="FunFam" id="1.10.420.10:FF:000001">
    <property type="entry name" value="Peroxidase"/>
    <property type="match status" value="1"/>
</dbReference>
<feature type="binding site" evidence="16">
    <location>
        <position position="194"/>
    </location>
    <ligand>
        <name>Ca(2+)</name>
        <dbReference type="ChEBI" id="CHEBI:29108"/>
        <label>2</label>
    </ligand>
</feature>
<evidence type="ECO:0000256" key="15">
    <source>
        <dbReference type="PIRSR" id="PIRSR600823-2"/>
    </source>
</evidence>
<organism evidence="21 22">
    <name type="scientific">Marchantia polymorpha subsp. ruderalis</name>
    <dbReference type="NCBI Taxonomy" id="1480154"/>
    <lineage>
        <taxon>Eukaryota</taxon>
        <taxon>Viridiplantae</taxon>
        <taxon>Streptophyta</taxon>
        <taxon>Embryophyta</taxon>
        <taxon>Marchantiophyta</taxon>
        <taxon>Marchantiopsida</taxon>
        <taxon>Marchantiidae</taxon>
        <taxon>Marchantiales</taxon>
        <taxon>Marchantiaceae</taxon>
        <taxon>Marchantia</taxon>
    </lineage>
</organism>
<evidence type="ECO:0000256" key="2">
    <source>
        <dbReference type="ARBA" id="ARBA00002322"/>
    </source>
</evidence>
<dbReference type="GO" id="GO:0020037">
    <property type="term" value="F:heme binding"/>
    <property type="evidence" value="ECO:0007669"/>
    <property type="project" value="UniProtKB-UniRule"/>
</dbReference>
<keyword evidence="10 19" id="KW-0560">Oxidoreductase</keyword>
<evidence type="ECO:0000256" key="10">
    <source>
        <dbReference type="ARBA" id="ARBA00023002"/>
    </source>
</evidence>
<feature type="disulfide bond" evidence="18">
    <location>
        <begin position="122"/>
        <end position="320"/>
    </location>
</feature>
<feature type="disulfide bond" evidence="18">
    <location>
        <begin position="69"/>
        <end position="74"/>
    </location>
</feature>
<keyword evidence="6 19" id="KW-0349">Heme</keyword>
<protein>
    <recommendedName>
        <fullName evidence="19">Peroxidase</fullName>
        <ecNumber evidence="19">1.11.1.7</ecNumber>
    </recommendedName>
</protein>
<dbReference type="Proteomes" id="UP000077202">
    <property type="component" value="Unassembled WGS sequence"/>
</dbReference>
<evidence type="ECO:0000256" key="11">
    <source>
        <dbReference type="ARBA" id="ARBA00023004"/>
    </source>
</evidence>
<keyword evidence="11 16" id="KW-0408">Iron</keyword>
<evidence type="ECO:0000256" key="12">
    <source>
        <dbReference type="ARBA" id="ARBA00023157"/>
    </source>
</evidence>
<keyword evidence="9 16" id="KW-0106">Calcium</keyword>
<dbReference type="PROSITE" id="PS50873">
    <property type="entry name" value="PEROXIDASE_4"/>
    <property type="match status" value="1"/>
</dbReference>
<reference evidence="21" key="1">
    <citation type="submission" date="2016-03" db="EMBL/GenBank/DDBJ databases">
        <title>Mechanisms controlling the formation of the plant cell surface in tip-growing cells are functionally conserved among land plants.</title>
        <authorList>
            <person name="Honkanen S."/>
            <person name="Jones V.A."/>
            <person name="Morieri G."/>
            <person name="Champion C."/>
            <person name="Hetherington A.J."/>
            <person name="Kelly S."/>
            <person name="Saint-Marcoux D."/>
            <person name="Proust H."/>
            <person name="Prescott H."/>
            <person name="Dolan L."/>
        </authorList>
    </citation>
    <scope>NUCLEOTIDE SEQUENCE [LARGE SCALE GENOMIC DNA]</scope>
    <source>
        <tissue evidence="21">Whole gametophyte</tissue>
    </source>
</reference>
<feature type="binding site" evidence="16">
    <location>
        <position position="73"/>
    </location>
    <ligand>
        <name>Ca(2+)</name>
        <dbReference type="ChEBI" id="CHEBI:29108"/>
        <label>1</label>
    </ligand>
</feature>
<keyword evidence="12 18" id="KW-1015">Disulfide bond</keyword>
<evidence type="ECO:0000313" key="21">
    <source>
        <dbReference type="EMBL" id="OAE21319.1"/>
    </source>
</evidence>
<evidence type="ECO:0000256" key="5">
    <source>
        <dbReference type="ARBA" id="ARBA00022559"/>
    </source>
</evidence>
<dbReference type="GO" id="GO:0140825">
    <property type="term" value="F:lactoperoxidase activity"/>
    <property type="evidence" value="ECO:0007669"/>
    <property type="project" value="UniProtKB-EC"/>
</dbReference>
<dbReference type="PRINTS" id="PR00458">
    <property type="entry name" value="PEROXIDASE"/>
</dbReference>
<keyword evidence="4 19" id="KW-0964">Secreted</keyword>
<keyword evidence="8 19" id="KW-0732">Signal</keyword>
<comment type="subcellular location">
    <subcellularLocation>
        <location evidence="3 19">Secreted</location>
    </subcellularLocation>
</comment>
<feature type="chain" id="PRO_5007948676" description="Peroxidase" evidence="19">
    <location>
        <begin position="26"/>
        <end position="324"/>
    </location>
</feature>
<keyword evidence="13" id="KW-0325">Glycoprotein</keyword>
<dbReference type="GO" id="GO:0005576">
    <property type="term" value="C:extracellular region"/>
    <property type="evidence" value="ECO:0007669"/>
    <property type="project" value="UniProtKB-SubCell"/>
</dbReference>
<keyword evidence="22" id="KW-1185">Reference proteome</keyword>
<dbReference type="PRINTS" id="PR00461">
    <property type="entry name" value="PLPEROXIDASE"/>
</dbReference>
<dbReference type="Gene3D" id="1.10.420.10">
    <property type="entry name" value="Peroxidase, domain 2"/>
    <property type="match status" value="1"/>
</dbReference>
<name>A0A176VK38_MARPO</name>
<dbReference type="Pfam" id="PF00141">
    <property type="entry name" value="peroxidase"/>
    <property type="match status" value="1"/>
</dbReference>
<feature type="binding site" description="axial binding residue" evidence="16">
    <location>
        <position position="193"/>
    </location>
    <ligand>
        <name>heme b</name>
        <dbReference type="ChEBI" id="CHEBI:60344"/>
    </ligand>
    <ligandPart>
        <name>Fe</name>
        <dbReference type="ChEBI" id="CHEBI:18248"/>
    </ligandPart>
</feature>
<keyword evidence="7 16" id="KW-0479">Metal-binding</keyword>
<evidence type="ECO:0000256" key="14">
    <source>
        <dbReference type="PIRSR" id="PIRSR600823-1"/>
    </source>
</evidence>
<evidence type="ECO:0000256" key="19">
    <source>
        <dbReference type="RuleBase" id="RU362060"/>
    </source>
</evidence>
<evidence type="ECO:0000256" key="7">
    <source>
        <dbReference type="ARBA" id="ARBA00022723"/>
    </source>
</evidence>
<dbReference type="GO" id="GO:0042744">
    <property type="term" value="P:hydrogen peroxide catabolic process"/>
    <property type="evidence" value="ECO:0007669"/>
    <property type="project" value="UniProtKB-KW"/>
</dbReference>
<dbReference type="Gene3D" id="1.10.520.10">
    <property type="match status" value="1"/>
</dbReference>
<dbReference type="AlphaFoldDB" id="A0A176VK38"/>
<evidence type="ECO:0000256" key="13">
    <source>
        <dbReference type="ARBA" id="ARBA00023180"/>
    </source>
</evidence>
<evidence type="ECO:0000256" key="6">
    <source>
        <dbReference type="ARBA" id="ARBA00022617"/>
    </source>
</evidence>
<comment type="cofactor">
    <cofactor evidence="16 19">
        <name>heme b</name>
        <dbReference type="ChEBI" id="CHEBI:60344"/>
    </cofactor>
    <text evidence="16 19">Binds 1 heme b (iron(II)-protoporphyrin IX) group per subunit.</text>
</comment>
<proteinExistence type="inferred from homology"/>
<feature type="site" description="Transition state stabilizer" evidence="17">
    <location>
        <position position="63"/>
    </location>
</feature>
<dbReference type="InterPro" id="IPR010255">
    <property type="entry name" value="Haem_peroxidase_sf"/>
</dbReference>
<evidence type="ECO:0000259" key="20">
    <source>
        <dbReference type="PROSITE" id="PS50873"/>
    </source>
</evidence>
<evidence type="ECO:0000256" key="9">
    <source>
        <dbReference type="ARBA" id="ARBA00022837"/>
    </source>
</evidence>
<sequence length="324" mass="34188">MAFSRAWLSSVAILALLSLVAVGQAQLSTTFYSKSCPAALSIVSKQVNSIFAANPNLAGGLQRLHFHDCFVRGCDASVLLVSSSSTNQEIDAPPNKNSLRGFQQIDQVKSALEAACPGVVSCADILAIVARDATVKAGGPTWPVLLGRRDGTVSLASEALAALPSPSMNLGQLIQNFAAVGLNASDMIVLSAHTFGRAHCGPILNRLYNFNGVHGQIDASMDSSLAANLKKQCPPNDVTTIITMDSSPNVFDRTYFKQVIARGGLFTSDAVLATDSRTLAQATRLAQPGSSFFEDFAAAMVKMSKIHVLTGSQGEIRKKCSVKN</sequence>
<comment type="catalytic activity">
    <reaction evidence="1 19">
        <text>2 a phenolic donor + H2O2 = 2 a phenolic radical donor + 2 H2O</text>
        <dbReference type="Rhea" id="RHEA:56136"/>
        <dbReference type="ChEBI" id="CHEBI:15377"/>
        <dbReference type="ChEBI" id="CHEBI:16240"/>
        <dbReference type="ChEBI" id="CHEBI:139520"/>
        <dbReference type="ChEBI" id="CHEBI:139521"/>
        <dbReference type="EC" id="1.11.1.7"/>
    </reaction>
</comment>
<dbReference type="CDD" id="cd00693">
    <property type="entry name" value="secretory_peroxidase"/>
    <property type="match status" value="1"/>
</dbReference>
<feature type="binding site" evidence="15">
    <location>
        <position position="164"/>
    </location>
    <ligand>
        <name>substrate</name>
    </ligand>
</feature>
<evidence type="ECO:0000256" key="1">
    <source>
        <dbReference type="ARBA" id="ARBA00000189"/>
    </source>
</evidence>
<evidence type="ECO:0000256" key="3">
    <source>
        <dbReference type="ARBA" id="ARBA00004613"/>
    </source>
</evidence>
<dbReference type="InterPro" id="IPR033905">
    <property type="entry name" value="Secretory_peroxidase"/>
</dbReference>
<feature type="binding site" evidence="16">
    <location>
        <position position="75"/>
    </location>
    <ligand>
        <name>Ca(2+)</name>
        <dbReference type="ChEBI" id="CHEBI:29108"/>
        <label>1</label>
    </ligand>
</feature>
<feature type="domain" description="Plant heme peroxidase family profile" evidence="20">
    <location>
        <begin position="26"/>
        <end position="324"/>
    </location>
</feature>
<dbReference type="FunFam" id="1.10.520.10:FF:000006">
    <property type="entry name" value="Peroxidase"/>
    <property type="match status" value="1"/>
</dbReference>